<gene>
    <name evidence="3" type="ORF">CWATWH0003_1194</name>
    <name evidence="2" type="ORF">CWATWH0003_1200</name>
</gene>
<dbReference type="PATRIC" id="fig|423471.3.peg.1106"/>
<dbReference type="PROSITE" id="PS50943">
    <property type="entry name" value="HTH_CROC1"/>
    <property type="match status" value="1"/>
</dbReference>
<evidence type="ECO:0000313" key="4">
    <source>
        <dbReference type="Proteomes" id="UP000003477"/>
    </source>
</evidence>
<accession>G5J113</accession>
<dbReference type="AlphaFoldDB" id="G5J113"/>
<dbReference type="Gene3D" id="1.10.260.40">
    <property type="entry name" value="lambda repressor-like DNA-binding domains"/>
    <property type="match status" value="1"/>
</dbReference>
<evidence type="ECO:0000259" key="1">
    <source>
        <dbReference type="PROSITE" id="PS50943"/>
    </source>
</evidence>
<dbReference type="InterPro" id="IPR001387">
    <property type="entry name" value="Cro/C1-type_HTH"/>
</dbReference>
<dbReference type="Proteomes" id="UP000003477">
    <property type="component" value="Unassembled WGS sequence"/>
</dbReference>
<dbReference type="InterPro" id="IPR010982">
    <property type="entry name" value="Lambda_DNA-bd_dom_sf"/>
</dbReference>
<comment type="caution">
    <text evidence="2">The sequence shown here is derived from an EMBL/GenBank/DDBJ whole genome shotgun (WGS) entry which is preliminary data.</text>
</comment>
<evidence type="ECO:0000313" key="2">
    <source>
        <dbReference type="EMBL" id="EHJ14116.1"/>
    </source>
</evidence>
<dbReference type="EMBL" id="AESD01000193">
    <property type="protein sequence ID" value="EHJ14116.1"/>
    <property type="molecule type" value="Genomic_DNA"/>
</dbReference>
<name>G5J113_CROWT</name>
<dbReference type="CDD" id="cd00093">
    <property type="entry name" value="HTH_XRE"/>
    <property type="match status" value="1"/>
</dbReference>
<organism evidence="2 4">
    <name type="scientific">Crocosphaera watsonii WH 0003</name>
    <dbReference type="NCBI Taxonomy" id="423471"/>
    <lineage>
        <taxon>Bacteria</taxon>
        <taxon>Bacillati</taxon>
        <taxon>Cyanobacteriota</taxon>
        <taxon>Cyanophyceae</taxon>
        <taxon>Oscillatoriophycideae</taxon>
        <taxon>Chroococcales</taxon>
        <taxon>Aphanothecaceae</taxon>
        <taxon>Crocosphaera</taxon>
    </lineage>
</organism>
<protein>
    <submittedName>
        <fullName evidence="2">Transcriptional regulator, XRE family</fullName>
    </submittedName>
</protein>
<sequence length="74" mass="8229">MKDLIKEHGYTQKSFAIALNRAYSTVKYYIAGEKTPTATVIVDMCRLLDESPKTVLKSLGIDVTGVPDDHIDDQ</sequence>
<dbReference type="Pfam" id="PF01381">
    <property type="entry name" value="HTH_3"/>
    <property type="match status" value="1"/>
</dbReference>
<proteinExistence type="predicted"/>
<dbReference type="GO" id="GO:0003677">
    <property type="term" value="F:DNA binding"/>
    <property type="evidence" value="ECO:0007669"/>
    <property type="project" value="InterPro"/>
</dbReference>
<evidence type="ECO:0000313" key="3">
    <source>
        <dbReference type="EMBL" id="EHJ14125.1"/>
    </source>
</evidence>
<reference evidence="2 4" key="1">
    <citation type="journal article" date="2011" name="Front. Microbiol.">
        <title>Two Strains of Crocosphaera watsonii with Highly Conserved Genomes are Distinguished by Strain-Specific Features.</title>
        <authorList>
            <person name="Bench S.R."/>
            <person name="Ilikchyan I.N."/>
            <person name="Tripp H.J."/>
            <person name="Zehr J.P."/>
        </authorList>
    </citation>
    <scope>NUCLEOTIDE SEQUENCE [LARGE SCALE GENOMIC DNA]</scope>
    <source>
        <strain evidence="2 4">WH 0003</strain>
    </source>
</reference>
<dbReference type="SUPFAM" id="SSF47413">
    <property type="entry name" value="lambda repressor-like DNA-binding domains"/>
    <property type="match status" value="1"/>
</dbReference>
<feature type="domain" description="HTH cro/C1-type" evidence="1">
    <location>
        <begin position="1"/>
        <end position="55"/>
    </location>
</feature>
<dbReference type="EMBL" id="AESD01000192">
    <property type="protein sequence ID" value="EHJ14125.1"/>
    <property type="molecule type" value="Genomic_DNA"/>
</dbReference>